<comment type="caution">
    <text evidence="3">The sequence shown here is derived from an EMBL/GenBank/DDBJ whole genome shotgun (WGS) entry which is preliminary data.</text>
</comment>
<dbReference type="EMBL" id="JAKGSG010000033">
    <property type="protein sequence ID" value="MCF4121556.1"/>
    <property type="molecule type" value="Genomic_DNA"/>
</dbReference>
<protein>
    <recommendedName>
        <fullName evidence="5">Glycerophosphoryl diester phosphodiesterase membrane domain-containing protein</fullName>
    </recommendedName>
</protein>
<proteinExistence type="predicted"/>
<feature type="transmembrane region" description="Helical" evidence="2">
    <location>
        <begin position="113"/>
        <end position="132"/>
    </location>
</feature>
<organism evidence="3 4">
    <name type="scientific">Antribacter soli</name>
    <dbReference type="NCBI Taxonomy" id="2910976"/>
    <lineage>
        <taxon>Bacteria</taxon>
        <taxon>Bacillati</taxon>
        <taxon>Actinomycetota</taxon>
        <taxon>Actinomycetes</taxon>
        <taxon>Micrococcales</taxon>
        <taxon>Promicromonosporaceae</taxon>
        <taxon>Antribacter</taxon>
    </lineage>
</organism>
<feature type="transmembrane region" description="Helical" evidence="2">
    <location>
        <begin position="76"/>
        <end position="101"/>
    </location>
</feature>
<evidence type="ECO:0000256" key="2">
    <source>
        <dbReference type="SAM" id="Phobius"/>
    </source>
</evidence>
<feature type="compositionally biased region" description="Pro residues" evidence="1">
    <location>
        <begin position="24"/>
        <end position="35"/>
    </location>
</feature>
<evidence type="ECO:0000256" key="1">
    <source>
        <dbReference type="SAM" id="MobiDB-lite"/>
    </source>
</evidence>
<evidence type="ECO:0000313" key="3">
    <source>
        <dbReference type="EMBL" id="MCF4121556.1"/>
    </source>
</evidence>
<accession>A0AA41QEA7</accession>
<feature type="region of interest" description="Disordered" evidence="1">
    <location>
        <begin position="1"/>
        <end position="35"/>
    </location>
</feature>
<keyword evidence="2" id="KW-0472">Membrane</keyword>
<dbReference type="Proteomes" id="UP001165405">
    <property type="component" value="Unassembled WGS sequence"/>
</dbReference>
<sequence>MSDPNNPYAPPGAPLPAVAREQPAPAPAPGAEPSGYGPPPWYAPAAPTASSILSDSFSWAWSRFGKHWLPLSAVSVVYSLLAMVVAVVLTLWWALGFGAFVGQAEGEELPFEVPHGTFAGLLVVGVVLLWLFGPVLYSVALRVARGAPVTGESVLAVPRYGNALVDSLVLGIATALGMLLCYLPGVAIAFLAQFTLYFAIDRGLGLVDAVRSSYRLVTQKLGTVAMLYLGLMAVSAVAGAVPVVGLVVAVPVSMLMSAYVYVRLTGGQPA</sequence>
<dbReference type="RefSeq" id="WP_236089356.1">
    <property type="nucleotide sequence ID" value="NZ_JAKGSG010000033.1"/>
</dbReference>
<name>A0AA41QEA7_9MICO</name>
<evidence type="ECO:0008006" key="5">
    <source>
        <dbReference type="Google" id="ProtNLM"/>
    </source>
</evidence>
<keyword evidence="2" id="KW-1133">Transmembrane helix</keyword>
<keyword evidence="2" id="KW-0812">Transmembrane</keyword>
<feature type="transmembrane region" description="Helical" evidence="2">
    <location>
        <begin position="168"/>
        <end position="200"/>
    </location>
</feature>
<reference evidence="3" key="1">
    <citation type="submission" date="2022-01" db="EMBL/GenBank/DDBJ databases">
        <title>Antribacter sp. nov., isolated from Guizhou of China.</title>
        <authorList>
            <person name="Chengliang C."/>
            <person name="Ya Z."/>
        </authorList>
    </citation>
    <scope>NUCLEOTIDE SEQUENCE</scope>
    <source>
        <strain evidence="3">KLBMP 9083</strain>
    </source>
</reference>
<dbReference type="AlphaFoldDB" id="A0AA41QEA7"/>
<evidence type="ECO:0000313" key="4">
    <source>
        <dbReference type="Proteomes" id="UP001165405"/>
    </source>
</evidence>
<keyword evidence="4" id="KW-1185">Reference proteome</keyword>
<gene>
    <name evidence="3" type="ORF">L1785_11240</name>
</gene>